<dbReference type="EMBL" id="JAVDRD010000001">
    <property type="protein sequence ID" value="MDR6509234.1"/>
    <property type="molecule type" value="Genomic_DNA"/>
</dbReference>
<protein>
    <recommendedName>
        <fullName evidence="3">Outer membrane protein beta-barrel domain-containing protein</fullName>
    </recommendedName>
</protein>
<evidence type="ECO:0000259" key="3">
    <source>
        <dbReference type="Pfam" id="PF13505"/>
    </source>
</evidence>
<feature type="chain" id="PRO_5045528275" description="Outer membrane protein beta-barrel domain-containing protein" evidence="2">
    <location>
        <begin position="21"/>
        <end position="153"/>
    </location>
</feature>
<proteinExistence type="predicted"/>
<dbReference type="Pfam" id="PF13505">
    <property type="entry name" value="OMP_b-brl"/>
    <property type="match status" value="1"/>
</dbReference>
<accession>A0ABU1MFW8</accession>
<feature type="signal peptide" evidence="2">
    <location>
        <begin position="1"/>
        <end position="20"/>
    </location>
</feature>
<sequence>MRLVLLALAGTLAAAAPAMANEVRVEAHSGVLWNHDATDATAGVAAGYDYDLGPAAFGGVEVSADKILNSYAKRVSVGVSGRLGANLAGTKLYAVGGYATTPCTDCGGAWNFGAGVQKSFMQKFYGKVEYRHYIADEGLGNRDAVTAGVGLKF</sequence>
<dbReference type="InterPro" id="IPR027385">
    <property type="entry name" value="Beta-barrel_OMP"/>
</dbReference>
<evidence type="ECO:0000256" key="2">
    <source>
        <dbReference type="SAM" id="SignalP"/>
    </source>
</evidence>
<evidence type="ECO:0000313" key="4">
    <source>
        <dbReference type="EMBL" id="MDR6509234.1"/>
    </source>
</evidence>
<name>A0ABU1MFW8_9SPHN</name>
<feature type="domain" description="Outer membrane protein beta-barrel" evidence="3">
    <location>
        <begin position="5"/>
        <end position="153"/>
    </location>
</feature>
<gene>
    <name evidence="4" type="ORF">J2792_000074</name>
</gene>
<keyword evidence="1 2" id="KW-0732">Signal</keyword>
<organism evidence="4 5">
    <name type="scientific">Novosphingobium capsulatum</name>
    <dbReference type="NCBI Taxonomy" id="13688"/>
    <lineage>
        <taxon>Bacteria</taxon>
        <taxon>Pseudomonadati</taxon>
        <taxon>Pseudomonadota</taxon>
        <taxon>Alphaproteobacteria</taxon>
        <taxon>Sphingomonadales</taxon>
        <taxon>Sphingomonadaceae</taxon>
        <taxon>Novosphingobium</taxon>
    </lineage>
</organism>
<dbReference type="RefSeq" id="WP_022675999.1">
    <property type="nucleotide sequence ID" value="NZ_CP140000.1"/>
</dbReference>
<evidence type="ECO:0000256" key="1">
    <source>
        <dbReference type="ARBA" id="ARBA00022729"/>
    </source>
</evidence>
<dbReference type="SUPFAM" id="SSF56925">
    <property type="entry name" value="OMPA-like"/>
    <property type="match status" value="1"/>
</dbReference>
<keyword evidence="5" id="KW-1185">Reference proteome</keyword>
<evidence type="ECO:0000313" key="5">
    <source>
        <dbReference type="Proteomes" id="UP001184150"/>
    </source>
</evidence>
<dbReference type="InterPro" id="IPR011250">
    <property type="entry name" value="OMP/PagP_B-barrel"/>
</dbReference>
<dbReference type="Proteomes" id="UP001184150">
    <property type="component" value="Unassembled WGS sequence"/>
</dbReference>
<comment type="caution">
    <text evidence="4">The sequence shown here is derived from an EMBL/GenBank/DDBJ whole genome shotgun (WGS) entry which is preliminary data.</text>
</comment>
<reference evidence="4 5" key="1">
    <citation type="submission" date="2023-07" db="EMBL/GenBank/DDBJ databases">
        <title>Sorghum-associated microbial communities from plants grown in Nebraska, USA.</title>
        <authorList>
            <person name="Schachtman D."/>
        </authorList>
    </citation>
    <scope>NUCLEOTIDE SEQUENCE [LARGE SCALE GENOMIC DNA]</scope>
    <source>
        <strain evidence="4 5">DS1027</strain>
    </source>
</reference>